<evidence type="ECO:0000313" key="9">
    <source>
        <dbReference type="EMBL" id="ALU94051.1"/>
    </source>
</evidence>
<dbReference type="PIRSF" id="PIRSF019543">
    <property type="entry name" value="Clavaminate_syn"/>
    <property type="match status" value="1"/>
</dbReference>
<dbReference type="PANTHER" id="PTHR10696:SF56">
    <property type="entry name" value="TAUD_TFDA-LIKE DOMAIN-CONTAINING PROTEIN"/>
    <property type="match status" value="1"/>
</dbReference>
<dbReference type="STRING" id="1172567.WQO_12245"/>
<comment type="similarity">
    <text evidence="2">Belongs to the clavaminate synthase family.</text>
</comment>
<gene>
    <name evidence="9" type="ORF">WQO_12245</name>
</gene>
<dbReference type="Pfam" id="PF02668">
    <property type="entry name" value="TauD"/>
    <property type="match status" value="1"/>
</dbReference>
<dbReference type="InterPro" id="IPR003819">
    <property type="entry name" value="TauD/TfdA-like"/>
</dbReference>
<protein>
    <submittedName>
        <fullName evidence="9">Oxygenase</fullName>
    </submittedName>
</protein>
<evidence type="ECO:0000256" key="5">
    <source>
        <dbReference type="ARBA" id="ARBA00023004"/>
    </source>
</evidence>
<keyword evidence="4" id="KW-0560">Oxidoreductase</keyword>
<name>A0A0U3LWT2_STRGL</name>
<feature type="binding site" evidence="7">
    <location>
        <position position="146"/>
    </location>
    <ligand>
        <name>Fe cation</name>
        <dbReference type="ChEBI" id="CHEBI:24875"/>
    </ligand>
</feature>
<evidence type="ECO:0000256" key="4">
    <source>
        <dbReference type="ARBA" id="ARBA00023002"/>
    </source>
</evidence>
<dbReference type="InterPro" id="IPR042098">
    <property type="entry name" value="TauD-like_sf"/>
</dbReference>
<keyword evidence="6" id="KW-0045">Antibiotic biosynthesis</keyword>
<dbReference type="Gene3D" id="3.60.130.10">
    <property type="entry name" value="Clavaminate synthase-like"/>
    <property type="match status" value="1"/>
</dbReference>
<evidence type="ECO:0000313" key="10">
    <source>
        <dbReference type="Proteomes" id="UP000064183"/>
    </source>
</evidence>
<evidence type="ECO:0000256" key="2">
    <source>
        <dbReference type="ARBA" id="ARBA00008425"/>
    </source>
</evidence>
<evidence type="ECO:0000259" key="8">
    <source>
        <dbReference type="Pfam" id="PF02668"/>
    </source>
</evidence>
<dbReference type="KEGG" id="sgb:WQO_12245"/>
<evidence type="ECO:0000256" key="3">
    <source>
        <dbReference type="ARBA" id="ARBA00022723"/>
    </source>
</evidence>
<dbReference type="AlphaFoldDB" id="A0A0U3LWT2"/>
<accession>A0A0U3LWT2</accession>
<keyword evidence="3 7" id="KW-0479">Metal-binding</keyword>
<dbReference type="Proteomes" id="UP000064183">
    <property type="component" value="Chromosome"/>
</dbReference>
<keyword evidence="5 7" id="KW-0408">Iron</keyword>
<dbReference type="PANTHER" id="PTHR10696">
    <property type="entry name" value="GAMMA-BUTYROBETAINE HYDROXYLASE-RELATED"/>
    <property type="match status" value="1"/>
</dbReference>
<feature type="domain" description="TauD/TfdA-like" evidence="8">
    <location>
        <begin position="84"/>
        <end position="300"/>
    </location>
</feature>
<evidence type="ECO:0000256" key="1">
    <source>
        <dbReference type="ARBA" id="ARBA00001954"/>
    </source>
</evidence>
<dbReference type="GO" id="GO:0005506">
    <property type="term" value="F:iron ion binding"/>
    <property type="evidence" value="ECO:0007669"/>
    <property type="project" value="InterPro"/>
</dbReference>
<dbReference type="GO" id="GO:0016491">
    <property type="term" value="F:oxidoreductase activity"/>
    <property type="evidence" value="ECO:0007669"/>
    <property type="project" value="UniProtKB-KW"/>
</dbReference>
<dbReference type="GO" id="GO:0017000">
    <property type="term" value="P:antibiotic biosynthetic process"/>
    <property type="evidence" value="ECO:0007669"/>
    <property type="project" value="UniProtKB-KW"/>
</dbReference>
<dbReference type="InterPro" id="IPR014503">
    <property type="entry name" value="Clavaminate_syn-like"/>
</dbReference>
<feature type="binding site" evidence="7">
    <location>
        <position position="144"/>
    </location>
    <ligand>
        <name>Fe cation</name>
        <dbReference type="ChEBI" id="CHEBI:24875"/>
    </ligand>
</feature>
<sequence length="329" mass="36550">MRMLAQALNQYRLGESEAEKVSELSALAARLSDSVPIVVSGLLMDLPDGMRKMILDFGSDTESRGYCILRGVSVGELPKTPQAHEAHILDGHPTNGTLMLVADLLGSLTGYQDEKAGALFHDVHPVRGEEARIENSGSVAFDFHTENVHHPLRPDYLGLLCLRQDHDQIAATRVSSVRDALPLLTDDEVAELRKPQFHSLYPTSFTRNTTGPRPSAGPHPVIFGPADRPFMRFNSHNTQGDHPQARAALRSLATALERVCRDLVLAPGDLVVLDNHVVVHGRTAFTPRYDGQDRWLRRFYSLRSAPLWAQRMMRHPRVLPAMTEIRGVV</sequence>
<dbReference type="SUPFAM" id="SSF51197">
    <property type="entry name" value="Clavaminate synthase-like"/>
    <property type="match status" value="1"/>
</dbReference>
<dbReference type="InterPro" id="IPR050411">
    <property type="entry name" value="AlphaKG_dependent_hydroxylases"/>
</dbReference>
<dbReference type="EMBL" id="CP013738">
    <property type="protein sequence ID" value="ALU94051.1"/>
    <property type="molecule type" value="Genomic_DNA"/>
</dbReference>
<organism evidence="9 10">
    <name type="scientific">Streptomyces globisporus C-1027</name>
    <dbReference type="NCBI Taxonomy" id="1172567"/>
    <lineage>
        <taxon>Bacteria</taxon>
        <taxon>Bacillati</taxon>
        <taxon>Actinomycetota</taxon>
        <taxon>Actinomycetes</taxon>
        <taxon>Kitasatosporales</taxon>
        <taxon>Streptomycetaceae</taxon>
        <taxon>Streptomyces</taxon>
    </lineage>
</organism>
<proteinExistence type="inferred from homology"/>
<evidence type="ECO:0000256" key="7">
    <source>
        <dbReference type="PIRSR" id="PIRSR019543-2"/>
    </source>
</evidence>
<evidence type="ECO:0000256" key="6">
    <source>
        <dbReference type="ARBA" id="ARBA00023194"/>
    </source>
</evidence>
<comment type="cofactor">
    <cofactor evidence="1">
        <name>Fe(2+)</name>
        <dbReference type="ChEBI" id="CHEBI:29033"/>
    </cofactor>
</comment>
<reference evidence="9 10" key="1">
    <citation type="journal article" date="2012" name="J. Bacteriol.">
        <title>Draft genome sequence of Streptomyces globisporus C-1027, which produces an antitumor antibiotic consisting of a nine-membered enediyne with a chromoprotein.</title>
        <authorList>
            <person name="Wang L."/>
            <person name="Wang S."/>
            <person name="He Q."/>
            <person name="Yu T."/>
            <person name="Li Q."/>
            <person name="Hong B."/>
        </authorList>
    </citation>
    <scope>NUCLEOTIDE SEQUENCE [LARGE SCALE GENOMIC DNA]</scope>
    <source>
        <strain evidence="9 10">C-1027</strain>
    </source>
</reference>